<protein>
    <submittedName>
        <fullName evidence="4">ABC transporter substrate-binding protein</fullName>
    </submittedName>
</protein>
<dbReference type="SUPFAM" id="SSF53850">
    <property type="entry name" value="Periplasmic binding protein-like II"/>
    <property type="match status" value="1"/>
</dbReference>
<dbReference type="Gene3D" id="3.10.105.10">
    <property type="entry name" value="Dipeptide-binding Protein, Domain 3"/>
    <property type="match status" value="1"/>
</dbReference>
<sequence length="575" mass="64001">MRIRARWFTLLAVGGLIATACTSGGSSTDGDKGGGTSGGGAMPRNETLYTTGTQWGPPANYNPLRNWDHATGTKGLAYETLFHFDPNQGKLTPWLAESGSWTGGKTYEMKLRSGITWSDGKPMTAADVVYSYEIGKIEASSFHTLWDWLSKAEAVDDHTVRFTFKQARYQEWDFTLYGQPIVPEHVWSKLSDEQVLNGVNDKPVVSGAYTLKSHSQDRVIWQRRDDWWGVKALGMKPAPKYIVDISNPSNEVVIGQLNQGQLDLSNNFLPGAASMIKAHKAVSYYDQAPYMQSANTAWLVPNTTKKPMDDPAFRKALAYSVDVGKIVKGVYGDLVKPADPTGLLPQWDKYIDTSLTAKEGFSFDTAAAKKMLADAGYRDTDGDGYVENKDGSAIKLKLQVPTGWTDWMEAAKVIAAGAKDAGIRITTDFPDQNALNDLRGKGDFDLVINNERQLSNTPWTYYEYMFQLPVQKQQNTVNFGRYENKEAWDLVQQLGGVRTDDEAGMKAVISKIQDIQLKEMPVIPLWYNGLWSQATTGAWTNWPSDKGDSHYAPALWRNWLEMGGFEMLTKLKPAK</sequence>
<dbReference type="CDD" id="cd08509">
    <property type="entry name" value="PBP2_TmCBP_oligosaccharides_like"/>
    <property type="match status" value="1"/>
</dbReference>
<dbReference type="KEGG" id="snq:CP978_30015"/>
<evidence type="ECO:0000256" key="2">
    <source>
        <dbReference type="SAM" id="SignalP"/>
    </source>
</evidence>
<dbReference type="PANTHER" id="PTHR30290:SF82">
    <property type="entry name" value="ABC-TYPE DIPEPTIDE_OLIGOPEPTIDE TRANSPORT SYSTEM, PERIPLASMIC COMPONENT"/>
    <property type="match status" value="1"/>
</dbReference>
<dbReference type="Pfam" id="PF00496">
    <property type="entry name" value="SBP_bac_5"/>
    <property type="match status" value="1"/>
</dbReference>
<feature type="domain" description="Solute-binding protein family 5" evidence="3">
    <location>
        <begin position="90"/>
        <end position="466"/>
    </location>
</feature>
<reference evidence="4 6" key="2">
    <citation type="journal article" date="2016" name="Appl. Microbiol. Biotechnol.">
        <title>Exploiting the genome sequence of Streptomyces nodosus for enhanced antibiotic production.</title>
        <authorList>
            <person name="Sweeney P."/>
            <person name="Murphy C.D."/>
            <person name="Caffrey P."/>
        </authorList>
    </citation>
    <scope>NUCLEOTIDE SEQUENCE [LARGE SCALE GENOMIC DNA]</scope>
    <source>
        <strain evidence="4 6">ATCC 14899</strain>
    </source>
</reference>
<feature type="chain" id="PRO_5044052769" evidence="2">
    <location>
        <begin position="21"/>
        <end position="575"/>
    </location>
</feature>
<dbReference type="InterPro" id="IPR030678">
    <property type="entry name" value="Peptide/Ni-bd"/>
</dbReference>
<dbReference type="GO" id="GO:1904680">
    <property type="term" value="F:peptide transmembrane transporter activity"/>
    <property type="evidence" value="ECO:0007669"/>
    <property type="project" value="TreeGrafter"/>
</dbReference>
<evidence type="ECO:0000313" key="6">
    <source>
        <dbReference type="Proteomes" id="UP000031526"/>
    </source>
</evidence>
<proteinExistence type="predicted"/>
<accession>A0A0B5DJ81</accession>
<dbReference type="EMBL" id="CP023747">
    <property type="protein sequence ID" value="QEV42230.1"/>
    <property type="molecule type" value="Genomic_DNA"/>
</dbReference>
<dbReference type="GO" id="GO:0042597">
    <property type="term" value="C:periplasmic space"/>
    <property type="evidence" value="ECO:0007669"/>
    <property type="project" value="UniProtKB-ARBA"/>
</dbReference>
<dbReference type="PROSITE" id="PS51257">
    <property type="entry name" value="PROKAR_LIPOPROTEIN"/>
    <property type="match status" value="1"/>
</dbReference>
<keyword evidence="6" id="KW-1185">Reference proteome</keyword>
<dbReference type="GO" id="GO:0043190">
    <property type="term" value="C:ATP-binding cassette (ABC) transporter complex"/>
    <property type="evidence" value="ECO:0007669"/>
    <property type="project" value="InterPro"/>
</dbReference>
<dbReference type="InterPro" id="IPR039424">
    <property type="entry name" value="SBP_5"/>
</dbReference>
<evidence type="ECO:0000256" key="1">
    <source>
        <dbReference type="SAM" id="MobiDB-lite"/>
    </source>
</evidence>
<evidence type="ECO:0000313" key="7">
    <source>
        <dbReference type="Proteomes" id="UP000325763"/>
    </source>
</evidence>
<dbReference type="OrthoDB" id="9764591at2"/>
<gene>
    <name evidence="5" type="ORF">CP978_30015</name>
    <name evidence="4" type="ORF">SNOD_29715</name>
</gene>
<reference evidence="5 7" key="3">
    <citation type="submission" date="2017-09" db="EMBL/GenBank/DDBJ databases">
        <title>Streptomyces genome completion.</title>
        <authorList>
            <person name="Lee N."/>
            <person name="Cho B.-K."/>
        </authorList>
    </citation>
    <scope>NUCLEOTIDE SEQUENCE [LARGE SCALE GENOMIC DNA]</scope>
    <source>
        <strain evidence="5 7">ATCC 14899</strain>
    </source>
</reference>
<dbReference type="Gene3D" id="3.90.76.10">
    <property type="entry name" value="Dipeptide-binding Protein, Domain 1"/>
    <property type="match status" value="1"/>
</dbReference>
<dbReference type="PIRSF" id="PIRSF002741">
    <property type="entry name" value="MppA"/>
    <property type="match status" value="1"/>
</dbReference>
<name>A0A0B5DJ81_9ACTN</name>
<evidence type="ECO:0000313" key="5">
    <source>
        <dbReference type="EMBL" id="QEV42230.1"/>
    </source>
</evidence>
<dbReference type="Proteomes" id="UP000031526">
    <property type="component" value="Chromosome"/>
</dbReference>
<dbReference type="PANTHER" id="PTHR30290">
    <property type="entry name" value="PERIPLASMIC BINDING COMPONENT OF ABC TRANSPORTER"/>
    <property type="match status" value="1"/>
</dbReference>
<organism evidence="4 6">
    <name type="scientific">Streptomyces nodosus</name>
    <dbReference type="NCBI Taxonomy" id="40318"/>
    <lineage>
        <taxon>Bacteria</taxon>
        <taxon>Bacillati</taxon>
        <taxon>Actinomycetota</taxon>
        <taxon>Actinomycetes</taxon>
        <taxon>Kitasatosporales</taxon>
        <taxon>Streptomycetaceae</taxon>
        <taxon>Streptomyces</taxon>
    </lineage>
</organism>
<dbReference type="HOGENOM" id="CLU_017028_8_3_11"/>
<feature type="region of interest" description="Disordered" evidence="1">
    <location>
        <begin position="23"/>
        <end position="53"/>
    </location>
</feature>
<feature type="signal peptide" evidence="2">
    <location>
        <begin position="1"/>
        <end position="20"/>
    </location>
</feature>
<dbReference type="RefSeq" id="WP_043446047.1">
    <property type="nucleotide sequence ID" value="NZ_CP009313.1"/>
</dbReference>
<reference evidence="6" key="1">
    <citation type="submission" date="2014-09" db="EMBL/GenBank/DDBJ databases">
        <title>Sequence of the Streptomyces nodosus genome.</title>
        <authorList>
            <person name="Sweeney P."/>
            <person name="Stephens N."/>
            <person name="Murphy C."/>
            <person name="Caffrey P."/>
        </authorList>
    </citation>
    <scope>NUCLEOTIDE SEQUENCE [LARGE SCALE GENOMIC DNA]</scope>
    <source>
        <strain evidence="6">ATCC 14899</strain>
    </source>
</reference>
<dbReference type="InterPro" id="IPR000914">
    <property type="entry name" value="SBP_5_dom"/>
</dbReference>
<dbReference type="GO" id="GO:0015833">
    <property type="term" value="P:peptide transport"/>
    <property type="evidence" value="ECO:0007669"/>
    <property type="project" value="TreeGrafter"/>
</dbReference>
<evidence type="ECO:0000259" key="3">
    <source>
        <dbReference type="Pfam" id="PF00496"/>
    </source>
</evidence>
<dbReference type="AlphaFoldDB" id="A0A0B5DJ81"/>
<dbReference type="STRING" id="40318.SNOD_29715"/>
<dbReference type="EMBL" id="CP009313">
    <property type="protein sequence ID" value="AJE43723.1"/>
    <property type="molecule type" value="Genomic_DNA"/>
</dbReference>
<evidence type="ECO:0000313" key="4">
    <source>
        <dbReference type="EMBL" id="AJE43723.1"/>
    </source>
</evidence>
<keyword evidence="2" id="KW-0732">Signal</keyword>
<dbReference type="Gene3D" id="3.40.190.10">
    <property type="entry name" value="Periplasmic binding protein-like II"/>
    <property type="match status" value="1"/>
</dbReference>
<dbReference type="Proteomes" id="UP000325763">
    <property type="component" value="Chromosome"/>
</dbReference>